<evidence type="ECO:0000256" key="1">
    <source>
        <dbReference type="SAM" id="MobiDB-lite"/>
    </source>
</evidence>
<gene>
    <name evidence="2" type="ORF">OsJ_32498</name>
</gene>
<accession>B9G723</accession>
<feature type="region of interest" description="Disordered" evidence="1">
    <location>
        <begin position="101"/>
        <end position="128"/>
    </location>
</feature>
<dbReference type="Proteomes" id="UP000007752">
    <property type="component" value="Chromosome 10"/>
</dbReference>
<protein>
    <submittedName>
        <fullName evidence="2">Uncharacterized protein</fullName>
    </submittedName>
</protein>
<proteinExistence type="predicted"/>
<sequence length="128" mass="13375">MRAAAVPQPPAYACRFRSPLPGSARLSPRPQLATVPASACRSRRSPLASTRDPPSASARRLRSPPPVASAQPASSASPPLAAVRRLAATAICSSLHRTLVARRPPSPHRRRGCGKKAVDCSPGGGREM</sequence>
<name>B9G723_ORYSJ</name>
<feature type="compositionally biased region" description="Low complexity" evidence="1">
    <location>
        <begin position="68"/>
        <end position="80"/>
    </location>
</feature>
<feature type="region of interest" description="Disordered" evidence="1">
    <location>
        <begin position="1"/>
        <end position="80"/>
    </location>
</feature>
<evidence type="ECO:0000313" key="2">
    <source>
        <dbReference type="EMBL" id="EEE51420.1"/>
    </source>
</evidence>
<dbReference type="EMBL" id="CM000147">
    <property type="protein sequence ID" value="EEE51420.1"/>
    <property type="molecule type" value="Genomic_DNA"/>
</dbReference>
<reference evidence="2" key="2">
    <citation type="submission" date="2008-12" db="EMBL/GenBank/DDBJ databases">
        <title>Improved gene annotation of the rice (Oryza sativa) genomes.</title>
        <authorList>
            <person name="Wang J."/>
            <person name="Li R."/>
            <person name="Fan W."/>
            <person name="Huang Q."/>
            <person name="Zhang J."/>
            <person name="Zhou Y."/>
            <person name="Hu Y."/>
            <person name="Zi S."/>
            <person name="Li J."/>
            <person name="Ni P."/>
            <person name="Zheng H."/>
            <person name="Zhang Y."/>
            <person name="Zhao M."/>
            <person name="Hao Q."/>
            <person name="McDermott J."/>
            <person name="Samudrala R."/>
            <person name="Kristiansen K."/>
            <person name="Wong G.K.-S."/>
        </authorList>
    </citation>
    <scope>NUCLEOTIDE SEQUENCE</scope>
</reference>
<dbReference type="AlphaFoldDB" id="B9G723"/>
<reference evidence="2" key="1">
    <citation type="journal article" date="2005" name="PLoS Biol.">
        <title>The genomes of Oryza sativa: a history of duplications.</title>
        <authorList>
            <person name="Yu J."/>
            <person name="Wang J."/>
            <person name="Lin W."/>
            <person name="Li S."/>
            <person name="Li H."/>
            <person name="Zhou J."/>
            <person name="Ni P."/>
            <person name="Dong W."/>
            <person name="Hu S."/>
            <person name="Zeng C."/>
            <person name="Zhang J."/>
            <person name="Zhang Y."/>
            <person name="Li R."/>
            <person name="Xu Z."/>
            <person name="Li S."/>
            <person name="Li X."/>
            <person name="Zheng H."/>
            <person name="Cong L."/>
            <person name="Lin L."/>
            <person name="Yin J."/>
            <person name="Geng J."/>
            <person name="Li G."/>
            <person name="Shi J."/>
            <person name="Liu J."/>
            <person name="Lv H."/>
            <person name="Li J."/>
            <person name="Wang J."/>
            <person name="Deng Y."/>
            <person name="Ran L."/>
            <person name="Shi X."/>
            <person name="Wang X."/>
            <person name="Wu Q."/>
            <person name="Li C."/>
            <person name="Ren X."/>
            <person name="Wang J."/>
            <person name="Wang X."/>
            <person name="Li D."/>
            <person name="Liu D."/>
            <person name="Zhang X."/>
            <person name="Ji Z."/>
            <person name="Zhao W."/>
            <person name="Sun Y."/>
            <person name="Zhang Z."/>
            <person name="Bao J."/>
            <person name="Han Y."/>
            <person name="Dong L."/>
            <person name="Ji J."/>
            <person name="Chen P."/>
            <person name="Wu S."/>
            <person name="Liu J."/>
            <person name="Xiao Y."/>
            <person name="Bu D."/>
            <person name="Tan J."/>
            <person name="Yang L."/>
            <person name="Ye C."/>
            <person name="Zhang J."/>
            <person name="Xu J."/>
            <person name="Zhou Y."/>
            <person name="Yu Y."/>
            <person name="Zhang B."/>
            <person name="Zhuang S."/>
            <person name="Wei H."/>
            <person name="Liu B."/>
            <person name="Lei M."/>
            <person name="Yu H."/>
            <person name="Li Y."/>
            <person name="Xu H."/>
            <person name="Wei S."/>
            <person name="He X."/>
            <person name="Fang L."/>
            <person name="Zhang Z."/>
            <person name="Zhang Y."/>
            <person name="Huang X."/>
            <person name="Su Z."/>
            <person name="Tong W."/>
            <person name="Li J."/>
            <person name="Tong Z."/>
            <person name="Li S."/>
            <person name="Ye J."/>
            <person name="Wang L."/>
            <person name="Fang L."/>
            <person name="Lei T."/>
            <person name="Chen C."/>
            <person name="Chen H."/>
            <person name="Xu Z."/>
            <person name="Li H."/>
            <person name="Huang H."/>
            <person name="Zhang F."/>
            <person name="Xu H."/>
            <person name="Li N."/>
            <person name="Zhao C."/>
            <person name="Li S."/>
            <person name="Dong L."/>
            <person name="Huang Y."/>
            <person name="Li L."/>
            <person name="Xi Y."/>
            <person name="Qi Q."/>
            <person name="Li W."/>
            <person name="Zhang B."/>
            <person name="Hu W."/>
            <person name="Zhang Y."/>
            <person name="Tian X."/>
            <person name="Jiao Y."/>
            <person name="Liang X."/>
            <person name="Jin J."/>
            <person name="Gao L."/>
            <person name="Zheng W."/>
            <person name="Hao B."/>
            <person name="Liu S."/>
            <person name="Wang W."/>
            <person name="Yuan L."/>
            <person name="Cao M."/>
            <person name="McDermott J."/>
            <person name="Samudrala R."/>
            <person name="Wang J."/>
            <person name="Wong G.K."/>
            <person name="Yang H."/>
        </authorList>
    </citation>
    <scope>NUCLEOTIDE SEQUENCE [LARGE SCALE GENOMIC DNA]</scope>
</reference>
<feature type="compositionally biased region" description="Basic residues" evidence="1">
    <location>
        <begin position="105"/>
        <end position="114"/>
    </location>
</feature>
<organism evidence="2">
    <name type="scientific">Oryza sativa subsp. japonica</name>
    <name type="common">Rice</name>
    <dbReference type="NCBI Taxonomy" id="39947"/>
    <lineage>
        <taxon>Eukaryota</taxon>
        <taxon>Viridiplantae</taxon>
        <taxon>Streptophyta</taxon>
        <taxon>Embryophyta</taxon>
        <taxon>Tracheophyta</taxon>
        <taxon>Spermatophyta</taxon>
        <taxon>Magnoliopsida</taxon>
        <taxon>Liliopsida</taxon>
        <taxon>Poales</taxon>
        <taxon>Poaceae</taxon>
        <taxon>BOP clade</taxon>
        <taxon>Oryzoideae</taxon>
        <taxon>Oryzeae</taxon>
        <taxon>Oryzinae</taxon>
        <taxon>Oryza</taxon>
        <taxon>Oryza sativa</taxon>
    </lineage>
</organism>